<feature type="coiled-coil region" evidence="1">
    <location>
        <begin position="51"/>
        <end position="113"/>
    </location>
</feature>
<organism evidence="2 3">
    <name type="scientific">Sclerotinia nivalis</name>
    <dbReference type="NCBI Taxonomy" id="352851"/>
    <lineage>
        <taxon>Eukaryota</taxon>
        <taxon>Fungi</taxon>
        <taxon>Dikarya</taxon>
        <taxon>Ascomycota</taxon>
        <taxon>Pezizomycotina</taxon>
        <taxon>Leotiomycetes</taxon>
        <taxon>Helotiales</taxon>
        <taxon>Sclerotiniaceae</taxon>
        <taxon>Sclerotinia</taxon>
    </lineage>
</organism>
<dbReference type="AlphaFoldDB" id="A0A9X0AIK2"/>
<evidence type="ECO:0000256" key="1">
    <source>
        <dbReference type="SAM" id="Coils"/>
    </source>
</evidence>
<reference evidence="2" key="1">
    <citation type="submission" date="2022-11" db="EMBL/GenBank/DDBJ databases">
        <title>Genome Resource of Sclerotinia nivalis Strain SnTB1, a Plant Pathogen Isolated from American Ginseng.</title>
        <authorList>
            <person name="Fan S."/>
        </authorList>
    </citation>
    <scope>NUCLEOTIDE SEQUENCE</scope>
    <source>
        <strain evidence="2">SnTB1</strain>
    </source>
</reference>
<evidence type="ECO:0000313" key="3">
    <source>
        <dbReference type="Proteomes" id="UP001152300"/>
    </source>
</evidence>
<dbReference type="Proteomes" id="UP001152300">
    <property type="component" value="Unassembled WGS sequence"/>
</dbReference>
<accession>A0A9X0AIK2</accession>
<keyword evidence="1" id="KW-0175">Coiled coil</keyword>
<evidence type="ECO:0000313" key="2">
    <source>
        <dbReference type="EMBL" id="KAJ8063461.1"/>
    </source>
</evidence>
<name>A0A9X0AIK2_9HELO</name>
<proteinExistence type="predicted"/>
<dbReference type="EMBL" id="JAPEIS010000008">
    <property type="protein sequence ID" value="KAJ8063461.1"/>
    <property type="molecule type" value="Genomic_DNA"/>
</dbReference>
<protein>
    <submittedName>
        <fullName evidence="2">Uncharacterized protein</fullName>
    </submittedName>
</protein>
<gene>
    <name evidence="2" type="ORF">OCU04_007337</name>
</gene>
<keyword evidence="3" id="KW-1185">Reference proteome</keyword>
<comment type="caution">
    <text evidence="2">The sequence shown here is derived from an EMBL/GenBank/DDBJ whole genome shotgun (WGS) entry which is preliminary data.</text>
</comment>
<dbReference type="OrthoDB" id="3555737at2759"/>
<sequence length="174" mass="20178">MPLCSLYERQERKCIVSASDSARCTECIRQGKKCDVRSPSESDWDSLDRQKAKLKQEEEEAIAKILRLRKQKRFLLKRESDMLCRGLCTLDELVELEEKERLEKERIEKEKERSNSGLSVFAEANLSVFDNFDSSFFLSLSNPFSSLSSLNPFWVDPDIVDETLLLVQGSQRFL</sequence>